<evidence type="ECO:0000256" key="1">
    <source>
        <dbReference type="ARBA" id="ARBA00005641"/>
    </source>
</evidence>
<protein>
    <submittedName>
        <fullName evidence="9">Glycoside hydrolase family 5 protein</fullName>
    </submittedName>
</protein>
<evidence type="ECO:0000313" key="10">
    <source>
        <dbReference type="Proteomes" id="UP001062165"/>
    </source>
</evidence>
<dbReference type="PANTHER" id="PTHR31297">
    <property type="entry name" value="GLUCAN ENDO-1,6-BETA-GLUCOSIDASE B"/>
    <property type="match status" value="1"/>
</dbReference>
<evidence type="ECO:0000313" key="9">
    <source>
        <dbReference type="EMBL" id="UXX81049.1"/>
    </source>
</evidence>
<keyword evidence="2 7" id="KW-0378">Hydrolase</keyword>
<dbReference type="Pfam" id="PF00150">
    <property type="entry name" value="Cellulase"/>
    <property type="match status" value="1"/>
</dbReference>
<proteinExistence type="inferred from homology"/>
<dbReference type="InterPro" id="IPR050386">
    <property type="entry name" value="Glycosyl_hydrolase_5"/>
</dbReference>
<evidence type="ECO:0000256" key="5">
    <source>
        <dbReference type="ARBA" id="ARBA00023295"/>
    </source>
</evidence>
<organism evidence="9 10">
    <name type="scientific">Reichenbachiella carrageenanivorans</name>
    <dbReference type="NCBI Taxonomy" id="2979869"/>
    <lineage>
        <taxon>Bacteria</taxon>
        <taxon>Pseudomonadati</taxon>
        <taxon>Bacteroidota</taxon>
        <taxon>Cytophagia</taxon>
        <taxon>Cytophagales</taxon>
        <taxon>Reichenbachiellaceae</taxon>
        <taxon>Reichenbachiella</taxon>
    </lineage>
</organism>
<keyword evidence="4" id="KW-0119">Carbohydrate metabolism</keyword>
<gene>
    <name evidence="9" type="ORF">N7E81_08045</name>
</gene>
<evidence type="ECO:0000256" key="2">
    <source>
        <dbReference type="ARBA" id="ARBA00022801"/>
    </source>
</evidence>
<accession>A0ABY6D5F4</accession>
<dbReference type="EMBL" id="CP106735">
    <property type="protein sequence ID" value="UXX81049.1"/>
    <property type="molecule type" value="Genomic_DNA"/>
</dbReference>
<evidence type="ECO:0000256" key="6">
    <source>
        <dbReference type="ARBA" id="ARBA00023326"/>
    </source>
</evidence>
<keyword evidence="10" id="KW-1185">Reference proteome</keyword>
<dbReference type="InterPro" id="IPR017853">
    <property type="entry name" value="GH"/>
</dbReference>
<reference evidence="9" key="1">
    <citation type="submission" date="2022-10" db="EMBL/GenBank/DDBJ databases">
        <title>Comparative genomics and taxonomic characterization of three novel marine species of genus Reichenbachiella exhibiting antioxidant and polysaccharide degradation activities.</title>
        <authorList>
            <person name="Muhammad N."/>
            <person name="Lee Y.-J."/>
            <person name="Ko J."/>
            <person name="Kim S.-G."/>
        </authorList>
    </citation>
    <scope>NUCLEOTIDE SEQUENCE</scope>
    <source>
        <strain evidence="9">Wsw4-B4</strain>
    </source>
</reference>
<keyword evidence="6" id="KW-0624">Polysaccharide degradation</keyword>
<sequence length="375" mass="43983">MFISEAQYIKLKRFILGIVAIALIVLAWPSCHGPNHESIAVEKFYWKNYRGFNVSCNIKEADVAALAASGANLMRLSMPVCAFMDLEEPYTYRPEAFAILDSVLNWGEKYQVNVLIDPHRYPGTMHQWTMLGTDPFWQDFKYHDILLNFWDTLAAYNAHRGEVIAGYDLLNEPEMKLDAPKASPADINYLYQRLTDTIRKRDSVHTIVYALPRFYIEEEKKMYAYHKSIPYFQLPDDDNICIETHMYLPVPFTHQNIWEEGEFVSYPSKIEGEYWDKQRLEIDQKELIDFAASNPAIPIFVGEFSSPRWTGQDGVRYMTDVIELNEANGWSWVYHAFRENQVWDPEMSIEYREDSTRIDPAPRMELLKAYFKRNK</sequence>
<dbReference type="GO" id="GO:0016787">
    <property type="term" value="F:hydrolase activity"/>
    <property type="evidence" value="ECO:0007669"/>
    <property type="project" value="UniProtKB-KW"/>
</dbReference>
<evidence type="ECO:0000256" key="3">
    <source>
        <dbReference type="ARBA" id="ARBA00023001"/>
    </source>
</evidence>
<dbReference type="RefSeq" id="WP_263052778.1">
    <property type="nucleotide sequence ID" value="NZ_CP106735.1"/>
</dbReference>
<dbReference type="Gene3D" id="3.20.20.80">
    <property type="entry name" value="Glycosidases"/>
    <property type="match status" value="1"/>
</dbReference>
<dbReference type="InterPro" id="IPR001547">
    <property type="entry name" value="Glyco_hydro_5"/>
</dbReference>
<feature type="domain" description="Glycoside hydrolase family 5" evidence="8">
    <location>
        <begin position="49"/>
        <end position="337"/>
    </location>
</feature>
<comment type="similarity">
    <text evidence="1 7">Belongs to the glycosyl hydrolase 5 (cellulase A) family.</text>
</comment>
<keyword evidence="3" id="KW-0136">Cellulose degradation</keyword>
<dbReference type="Proteomes" id="UP001062165">
    <property type="component" value="Chromosome"/>
</dbReference>
<evidence type="ECO:0000259" key="8">
    <source>
        <dbReference type="Pfam" id="PF00150"/>
    </source>
</evidence>
<dbReference type="PANTHER" id="PTHR31297:SF41">
    <property type="entry name" value="ENDOGLUCANASE, PUTATIVE (AFU_ORTHOLOGUE AFUA_5G01830)-RELATED"/>
    <property type="match status" value="1"/>
</dbReference>
<keyword evidence="5 7" id="KW-0326">Glycosidase</keyword>
<name>A0ABY6D5F4_9BACT</name>
<evidence type="ECO:0000256" key="4">
    <source>
        <dbReference type="ARBA" id="ARBA00023277"/>
    </source>
</evidence>
<dbReference type="SUPFAM" id="SSF51445">
    <property type="entry name" value="(Trans)glycosidases"/>
    <property type="match status" value="1"/>
</dbReference>
<evidence type="ECO:0000256" key="7">
    <source>
        <dbReference type="RuleBase" id="RU361153"/>
    </source>
</evidence>